<keyword evidence="2" id="KW-1185">Reference proteome</keyword>
<sequence length="147" mass="17243">MKIIIHQFSRSPQLQDILKSVDKDPYKYSNEEIITTVDQFLPSQNCEGAALGYFSIISHICYFRSDLEKTLMKIAIRPLYYLGITDPENEIKWVQSYVKKKSLFKNNYYFTSKQGENWIQNEFITKLGTVEAIIKEIVIEDNIENET</sequence>
<comment type="caution">
    <text evidence="1">The sequence shown here is derived from an EMBL/GenBank/DDBJ whole genome shotgun (WGS) entry which is preliminary data.</text>
</comment>
<protein>
    <submittedName>
        <fullName evidence="1">Uncharacterized protein</fullName>
    </submittedName>
</protein>
<dbReference type="Proteomes" id="UP000838821">
    <property type="component" value="Unassembled WGS sequence"/>
</dbReference>
<evidence type="ECO:0000313" key="2">
    <source>
        <dbReference type="Proteomes" id="UP000838821"/>
    </source>
</evidence>
<gene>
    <name evidence="1" type="ORF">PAECIP111891_07102</name>
</gene>
<name>A0ABM9CZI9_9BACL</name>
<evidence type="ECO:0000313" key="1">
    <source>
        <dbReference type="EMBL" id="CAH1232838.1"/>
    </source>
</evidence>
<dbReference type="EMBL" id="CAKMMW010000057">
    <property type="protein sequence ID" value="CAH1232838.1"/>
    <property type="molecule type" value="Genomic_DNA"/>
</dbReference>
<dbReference type="RefSeq" id="WP_236293626.1">
    <property type="nucleotide sequence ID" value="NZ_CAKMMW010000057.1"/>
</dbReference>
<proteinExistence type="predicted"/>
<accession>A0ABM9CZI9</accession>
<reference evidence="1" key="1">
    <citation type="submission" date="2022-01" db="EMBL/GenBank/DDBJ databases">
        <authorList>
            <person name="Criscuolo A."/>
        </authorList>
    </citation>
    <scope>NUCLEOTIDE SEQUENCE</scope>
    <source>
        <strain evidence="1">CIP111891</strain>
    </source>
</reference>
<organism evidence="1 2">
    <name type="scientific">Paenibacillus allorhizoplanae</name>
    <dbReference type="NCBI Taxonomy" id="2905648"/>
    <lineage>
        <taxon>Bacteria</taxon>
        <taxon>Bacillati</taxon>
        <taxon>Bacillota</taxon>
        <taxon>Bacilli</taxon>
        <taxon>Bacillales</taxon>
        <taxon>Paenibacillaceae</taxon>
        <taxon>Paenibacillus</taxon>
    </lineage>
</organism>